<evidence type="ECO:0000256" key="2">
    <source>
        <dbReference type="ARBA" id="ARBA00006434"/>
    </source>
</evidence>
<keyword evidence="8" id="KW-0406">Ion transport</keyword>
<keyword evidence="9 12" id="KW-0472">Membrane</keyword>
<gene>
    <name evidence="13" type="ORF">GLE_0199</name>
</gene>
<keyword evidence="4" id="KW-1003">Cell membrane</keyword>
<evidence type="ECO:0000256" key="3">
    <source>
        <dbReference type="ARBA" id="ARBA00022448"/>
    </source>
</evidence>
<comment type="subcellular location">
    <subcellularLocation>
        <location evidence="1">Cell membrane</location>
        <topology evidence="1">Multi-pass membrane protein</topology>
    </subcellularLocation>
</comment>
<dbReference type="AlphaFoldDB" id="A0A0S2DAH3"/>
<feature type="transmembrane region" description="Helical" evidence="12">
    <location>
        <begin position="407"/>
        <end position="428"/>
    </location>
</feature>
<evidence type="ECO:0000256" key="9">
    <source>
        <dbReference type="ARBA" id="ARBA00023136"/>
    </source>
</evidence>
<dbReference type="OrthoDB" id="9814523at2"/>
<keyword evidence="10" id="KW-0739">Sodium transport</keyword>
<dbReference type="InterPro" id="IPR001734">
    <property type="entry name" value="Na/solute_symporter"/>
</dbReference>
<evidence type="ECO:0000256" key="10">
    <source>
        <dbReference type="ARBA" id="ARBA00023201"/>
    </source>
</evidence>
<feature type="transmembrane region" description="Helical" evidence="12">
    <location>
        <begin position="786"/>
        <end position="807"/>
    </location>
</feature>
<dbReference type="CDD" id="cd11495">
    <property type="entry name" value="SLC5sbd_NIS-like_u3"/>
    <property type="match status" value="1"/>
</dbReference>
<evidence type="ECO:0000256" key="4">
    <source>
        <dbReference type="ARBA" id="ARBA00022475"/>
    </source>
</evidence>
<feature type="transmembrane region" description="Helical" evidence="12">
    <location>
        <begin position="375"/>
        <end position="395"/>
    </location>
</feature>
<name>A0A0S2DAH3_LYSEN</name>
<dbReference type="KEGG" id="lez:GLE_0199"/>
<feature type="transmembrane region" description="Helical" evidence="12">
    <location>
        <begin position="601"/>
        <end position="627"/>
    </location>
</feature>
<comment type="similarity">
    <text evidence="2">Belongs to the sodium:solute symporter (SSF) (TC 2.A.21) family.</text>
</comment>
<feature type="transmembrane region" description="Helical" evidence="12">
    <location>
        <begin position="647"/>
        <end position="668"/>
    </location>
</feature>
<evidence type="ECO:0000313" key="13">
    <source>
        <dbReference type="EMBL" id="ALN55558.1"/>
    </source>
</evidence>
<reference evidence="13 14" key="1">
    <citation type="submission" date="2015-11" db="EMBL/GenBank/DDBJ databases">
        <title>Genome sequences of Lysobacter enzymogenes strain C3 and Lysobacter antibioticus ATCC 29479.</title>
        <authorList>
            <person name="Kobayashi D.Y."/>
        </authorList>
    </citation>
    <scope>NUCLEOTIDE SEQUENCE [LARGE SCALE GENOMIC DNA]</scope>
    <source>
        <strain evidence="13 14">C3</strain>
    </source>
</reference>
<dbReference type="InterPro" id="IPR051163">
    <property type="entry name" value="Sodium:Solute_Symporter_SSF"/>
</dbReference>
<dbReference type="InterPro" id="IPR038377">
    <property type="entry name" value="Na/Glc_symporter_sf"/>
</dbReference>
<dbReference type="GO" id="GO:0015293">
    <property type="term" value="F:symporter activity"/>
    <property type="evidence" value="ECO:0007669"/>
    <property type="project" value="TreeGrafter"/>
</dbReference>
<feature type="transmembrane region" description="Helical" evidence="12">
    <location>
        <begin position="512"/>
        <end position="533"/>
    </location>
</feature>
<dbReference type="GO" id="GO:0005886">
    <property type="term" value="C:plasma membrane"/>
    <property type="evidence" value="ECO:0007669"/>
    <property type="project" value="UniProtKB-SubCell"/>
</dbReference>
<dbReference type="GO" id="GO:0006814">
    <property type="term" value="P:sodium ion transport"/>
    <property type="evidence" value="ECO:0007669"/>
    <property type="project" value="UniProtKB-KW"/>
</dbReference>
<evidence type="ECO:0000256" key="1">
    <source>
        <dbReference type="ARBA" id="ARBA00004651"/>
    </source>
</evidence>
<evidence type="ECO:0000256" key="7">
    <source>
        <dbReference type="ARBA" id="ARBA00023053"/>
    </source>
</evidence>
<evidence type="ECO:0000256" key="5">
    <source>
        <dbReference type="ARBA" id="ARBA00022692"/>
    </source>
</evidence>
<feature type="transmembrane region" description="Helical" evidence="12">
    <location>
        <begin position="334"/>
        <end position="355"/>
    </location>
</feature>
<dbReference type="PANTHER" id="PTHR42985">
    <property type="entry name" value="SODIUM-COUPLED MONOCARBOXYLATE TRANSPORTER"/>
    <property type="match status" value="1"/>
</dbReference>
<feature type="region of interest" description="Disordered" evidence="11">
    <location>
        <begin position="825"/>
        <end position="846"/>
    </location>
</feature>
<evidence type="ECO:0000313" key="14">
    <source>
        <dbReference type="Proteomes" id="UP000061569"/>
    </source>
</evidence>
<feature type="transmembrane region" description="Helical" evidence="12">
    <location>
        <begin position="562"/>
        <end position="580"/>
    </location>
</feature>
<dbReference type="PANTHER" id="PTHR42985:SF40">
    <property type="entry name" value="LD47995P-RELATED"/>
    <property type="match status" value="1"/>
</dbReference>
<feature type="transmembrane region" description="Helical" evidence="12">
    <location>
        <begin position="729"/>
        <end position="751"/>
    </location>
</feature>
<dbReference type="STRING" id="69.GLE_0199"/>
<dbReference type="EMBL" id="CP013140">
    <property type="protein sequence ID" value="ALN55558.1"/>
    <property type="molecule type" value="Genomic_DNA"/>
</dbReference>
<organism evidence="13 14">
    <name type="scientific">Lysobacter enzymogenes</name>
    <dbReference type="NCBI Taxonomy" id="69"/>
    <lineage>
        <taxon>Bacteria</taxon>
        <taxon>Pseudomonadati</taxon>
        <taxon>Pseudomonadota</taxon>
        <taxon>Gammaproteobacteria</taxon>
        <taxon>Lysobacterales</taxon>
        <taxon>Lysobacteraceae</taxon>
        <taxon>Lysobacter</taxon>
    </lineage>
</organism>
<dbReference type="Gene3D" id="1.20.1730.10">
    <property type="entry name" value="Sodium/glucose cotransporter"/>
    <property type="match status" value="1"/>
</dbReference>
<evidence type="ECO:0000256" key="11">
    <source>
        <dbReference type="SAM" id="MobiDB-lite"/>
    </source>
</evidence>
<keyword evidence="6 12" id="KW-1133">Transmembrane helix</keyword>
<feature type="transmembrane region" description="Helical" evidence="12">
    <location>
        <begin position="763"/>
        <end position="780"/>
    </location>
</feature>
<dbReference type="Pfam" id="PF00474">
    <property type="entry name" value="SSF"/>
    <property type="match status" value="1"/>
</dbReference>
<keyword evidence="5 12" id="KW-0812">Transmembrane</keyword>
<protein>
    <submittedName>
        <fullName evidence="13">Transporter, solute:sodium symporter (SSS) family</fullName>
    </submittedName>
</protein>
<dbReference type="PROSITE" id="PS50283">
    <property type="entry name" value="NA_SOLUT_SYMP_3"/>
    <property type="match status" value="1"/>
</dbReference>
<proteinExistence type="inferred from homology"/>
<dbReference type="Proteomes" id="UP000061569">
    <property type="component" value="Chromosome"/>
</dbReference>
<dbReference type="PATRIC" id="fig|69.6.peg.201"/>
<keyword evidence="3" id="KW-0813">Transport</keyword>
<evidence type="ECO:0000256" key="8">
    <source>
        <dbReference type="ARBA" id="ARBA00023065"/>
    </source>
</evidence>
<evidence type="ECO:0000256" key="12">
    <source>
        <dbReference type="SAM" id="Phobius"/>
    </source>
</evidence>
<sequence>MSQQSQSVVGEQGAPAARRAVVATSGAGAVAPSRARRLCALALWALLLALAAPLQAEPLTPLRSVALPALPADTLIGAAQLDGATIAIAADGAWRLDPGASQWRALRSDAATAPRSIAGDGSRAFALSADGAVARLQADAQRLQALALPALPEAVRNATAAWTADTFYLAGLGADGAPRLYQRPLADDRAAWTAAPAWTEAGAPRSLLSQTKSLFLVLADPAGGGDRLLRWTPGQPAWRDAGRVPGQVPAGAGRATGQAHLLMPVQPTAHAPARLMTYQTITAAWAELPGAQVPADALATAAWPDGLAWARADGAGRVQFAAAQIQSSKLRLHWLDWVVIVVYLAGMIGIGLYFYLREKRGNTDSFFVGGRSIPFWAAGISLYAANTSSISFIAIPAKAFETNWQYMANNIIAVFGLVFVAIWVVPLLRRLDLMSVFSYLETRFHPAIRMLASALCVFVQIGSRMSVILFLPALAIATITGISVFWSVLLMGGFTIVYTAMGGMKAVIWTDFVQVIVKMGGAIFAIGFMIWGLRGGFGQFWSTAMAEGKMHTFDFSFDLTKATVWGFVFLVLFEVVLTFPKDQVLMQRTLSTKSDKEAGRSIWAFAAIMIPGGIVFYTIGTAMFVYYREHPERMNPLLPIDATFPMFIAAELPVGVTGLIIAGIFAAAMATLSGIMNSVATLISVDFYEKLHKGHTPQQSVRFAEWMTVVVGLIGIGAALLLSKFDIHSLFDVSIELAGLLGGGFAGAYTLGMFTRRANWQGVAIGIGASIVLTLGIWTLRAVHPYYYLAISIALCIAIGYVASLFFPAPTQSLDGLTIYRDRRSSAPSGSLLPQAGEGTASSDRL</sequence>
<evidence type="ECO:0000256" key="6">
    <source>
        <dbReference type="ARBA" id="ARBA00022989"/>
    </source>
</evidence>
<keyword evidence="7" id="KW-0915">Sodium</keyword>
<feature type="transmembrane region" description="Helical" evidence="12">
    <location>
        <begin position="703"/>
        <end position="723"/>
    </location>
</feature>
<dbReference type="NCBIfam" id="TIGR00813">
    <property type="entry name" value="sss"/>
    <property type="match status" value="1"/>
</dbReference>
<accession>A0A0S2DAH3</accession>
<feature type="transmembrane region" description="Helical" evidence="12">
    <location>
        <begin position="476"/>
        <end position="500"/>
    </location>
</feature>